<dbReference type="Gene3D" id="2.60.40.2000">
    <property type="match status" value="1"/>
</dbReference>
<dbReference type="GO" id="GO:0030435">
    <property type="term" value="P:sporulation resulting in formation of a cellular spore"/>
    <property type="evidence" value="ECO:0007669"/>
    <property type="project" value="InterPro"/>
</dbReference>
<dbReference type="RefSeq" id="WP_055054068.1">
    <property type="nucleotide sequence ID" value="NZ_CYZA01000021.1"/>
</dbReference>
<sequence length="93" mass="10815">MEEKKILSTHSLMLENRQNGRITGVKDIKSFDEKEILLFTQAGKLVIKGEQLQVKQLDLEKGEVDLEGKVDSLTYLSKNTDNRDESLFRRMFR</sequence>
<name>A0A174EXL2_9FIRM</name>
<gene>
    <name evidence="1" type="ORF">ERS852395_02990</name>
</gene>
<dbReference type="EMBL" id="CYZA01000021">
    <property type="protein sequence ID" value="CUO42047.1"/>
    <property type="molecule type" value="Genomic_DNA"/>
</dbReference>
<dbReference type="PIRSF" id="PIRSF011576">
    <property type="entry name" value="YabP"/>
    <property type="match status" value="1"/>
</dbReference>
<protein>
    <submittedName>
        <fullName evidence="1">Sporulation protein YabP</fullName>
    </submittedName>
</protein>
<accession>A0A174EXL2</accession>
<dbReference type="Pfam" id="PF07873">
    <property type="entry name" value="YabP"/>
    <property type="match status" value="1"/>
</dbReference>
<dbReference type="NCBIfam" id="TIGR02892">
    <property type="entry name" value="spore_yabP"/>
    <property type="match status" value="1"/>
</dbReference>
<organism evidence="1 2">
    <name type="scientific">Blautia obeum</name>
    <dbReference type="NCBI Taxonomy" id="40520"/>
    <lineage>
        <taxon>Bacteria</taxon>
        <taxon>Bacillati</taxon>
        <taxon>Bacillota</taxon>
        <taxon>Clostridia</taxon>
        <taxon>Lachnospirales</taxon>
        <taxon>Lachnospiraceae</taxon>
        <taxon>Blautia</taxon>
    </lineage>
</organism>
<dbReference type="Proteomes" id="UP000095447">
    <property type="component" value="Unassembled WGS sequence"/>
</dbReference>
<dbReference type="InterPro" id="IPR038705">
    <property type="entry name" value="YabP_sf"/>
</dbReference>
<evidence type="ECO:0000313" key="2">
    <source>
        <dbReference type="Proteomes" id="UP000095447"/>
    </source>
</evidence>
<dbReference type="InterPro" id="IPR022476">
    <property type="entry name" value="Spore_YabP/YqfC"/>
</dbReference>
<evidence type="ECO:0000313" key="1">
    <source>
        <dbReference type="EMBL" id="CUO42047.1"/>
    </source>
</evidence>
<reference evidence="1 2" key="1">
    <citation type="submission" date="2015-09" db="EMBL/GenBank/DDBJ databases">
        <authorList>
            <consortium name="Pathogen Informatics"/>
        </authorList>
    </citation>
    <scope>NUCLEOTIDE SEQUENCE [LARGE SCALE GENOMIC DNA]</scope>
    <source>
        <strain evidence="1 2">2789STDY5608838</strain>
    </source>
</reference>
<dbReference type="AlphaFoldDB" id="A0A174EXL2"/>
<proteinExistence type="predicted"/>
<dbReference type="InterPro" id="IPR012504">
    <property type="entry name" value="Spore_YabP"/>
</dbReference>